<dbReference type="Gene3D" id="1.20.5.1700">
    <property type="match status" value="1"/>
</dbReference>
<feature type="region of interest" description="Disordered" evidence="4">
    <location>
        <begin position="38"/>
        <end position="229"/>
    </location>
</feature>
<feature type="region of interest" description="Disordered" evidence="4">
    <location>
        <begin position="535"/>
        <end position="570"/>
    </location>
</feature>
<keyword evidence="3" id="KW-0175">Coiled coil</keyword>
<dbReference type="GO" id="GO:0005794">
    <property type="term" value="C:Golgi apparatus"/>
    <property type="evidence" value="ECO:0007669"/>
    <property type="project" value="UniProtKB-SubCell"/>
</dbReference>
<dbReference type="AlphaFoldDB" id="A0A423WKN6"/>
<dbReference type="Pfam" id="PF10375">
    <property type="entry name" value="GRAB"/>
    <property type="match status" value="1"/>
</dbReference>
<dbReference type="InterPro" id="IPR000237">
    <property type="entry name" value="GRIP_dom"/>
</dbReference>
<dbReference type="PROSITE" id="PS50913">
    <property type="entry name" value="GRIP"/>
    <property type="match status" value="1"/>
</dbReference>
<feature type="compositionally biased region" description="Low complexity" evidence="4">
    <location>
        <begin position="40"/>
        <end position="58"/>
    </location>
</feature>
<feature type="region of interest" description="Disordered" evidence="4">
    <location>
        <begin position="419"/>
        <end position="440"/>
    </location>
</feature>
<evidence type="ECO:0000256" key="3">
    <source>
        <dbReference type="ARBA" id="ARBA00023054"/>
    </source>
</evidence>
<protein>
    <recommendedName>
        <fullName evidence="5">GRIP domain-containing protein</fullName>
    </recommendedName>
</protein>
<dbReference type="PANTHER" id="PTHR18921:SF2">
    <property type="entry name" value="THYROID RECEPTOR-INTERACTING PROTEIN 11"/>
    <property type="match status" value="1"/>
</dbReference>
<evidence type="ECO:0000313" key="6">
    <source>
        <dbReference type="EMBL" id="ROW03974.1"/>
    </source>
</evidence>
<name>A0A423WKN6_CYTCH</name>
<evidence type="ECO:0000313" key="7">
    <source>
        <dbReference type="Proteomes" id="UP000284375"/>
    </source>
</evidence>
<keyword evidence="2" id="KW-0333">Golgi apparatus</keyword>
<feature type="compositionally biased region" description="Polar residues" evidence="4">
    <location>
        <begin position="201"/>
        <end position="216"/>
    </location>
</feature>
<feature type="compositionally biased region" description="Low complexity" evidence="4">
    <location>
        <begin position="607"/>
        <end position="620"/>
    </location>
</feature>
<dbReference type="GO" id="GO:0031267">
    <property type="term" value="F:small GTPase binding"/>
    <property type="evidence" value="ECO:0007669"/>
    <property type="project" value="TreeGrafter"/>
</dbReference>
<keyword evidence="7" id="KW-1185">Reference proteome</keyword>
<gene>
    <name evidence="6" type="ORF">VSDG_00828</name>
</gene>
<dbReference type="GO" id="GO:0007030">
    <property type="term" value="P:Golgi organization"/>
    <property type="evidence" value="ECO:0007669"/>
    <property type="project" value="TreeGrafter"/>
</dbReference>
<dbReference type="Proteomes" id="UP000284375">
    <property type="component" value="Unassembled WGS sequence"/>
</dbReference>
<proteinExistence type="predicted"/>
<feature type="compositionally biased region" description="Basic and acidic residues" evidence="4">
    <location>
        <begin position="175"/>
        <end position="200"/>
    </location>
</feature>
<evidence type="ECO:0000259" key="5">
    <source>
        <dbReference type="PROSITE" id="PS50913"/>
    </source>
</evidence>
<feature type="domain" description="GRIP" evidence="5">
    <location>
        <begin position="486"/>
        <end position="537"/>
    </location>
</feature>
<feature type="compositionally biased region" description="Polar residues" evidence="4">
    <location>
        <begin position="556"/>
        <end position="570"/>
    </location>
</feature>
<evidence type="ECO:0000256" key="2">
    <source>
        <dbReference type="ARBA" id="ARBA00023034"/>
    </source>
</evidence>
<dbReference type="GO" id="GO:0006888">
    <property type="term" value="P:endoplasmic reticulum to Golgi vesicle-mediated transport"/>
    <property type="evidence" value="ECO:0007669"/>
    <property type="project" value="TreeGrafter"/>
</dbReference>
<feature type="compositionally biased region" description="Low complexity" evidence="4">
    <location>
        <begin position="161"/>
        <end position="174"/>
    </location>
</feature>
<comment type="subcellular location">
    <subcellularLocation>
        <location evidence="1">Golgi apparatus</location>
    </subcellularLocation>
</comment>
<organism evidence="6 7">
    <name type="scientific">Cytospora chrysosperma</name>
    <name type="common">Cytospora canker fungus</name>
    <name type="synonym">Sphaeria chrysosperma</name>
    <dbReference type="NCBI Taxonomy" id="252740"/>
    <lineage>
        <taxon>Eukaryota</taxon>
        <taxon>Fungi</taxon>
        <taxon>Dikarya</taxon>
        <taxon>Ascomycota</taxon>
        <taxon>Pezizomycotina</taxon>
        <taxon>Sordariomycetes</taxon>
        <taxon>Sordariomycetidae</taxon>
        <taxon>Diaporthales</taxon>
        <taxon>Cytosporaceae</taxon>
        <taxon>Cytospora</taxon>
    </lineage>
</organism>
<feature type="region of interest" description="Disordered" evidence="4">
    <location>
        <begin position="592"/>
        <end position="627"/>
    </location>
</feature>
<comment type="caution">
    <text evidence="6">The sequence shown here is derived from an EMBL/GenBank/DDBJ whole genome shotgun (WGS) entry which is preliminary data.</text>
</comment>
<reference evidence="6 7" key="1">
    <citation type="submission" date="2015-09" db="EMBL/GenBank/DDBJ databases">
        <title>Host preference determinants of Valsa canker pathogens revealed by comparative genomics.</title>
        <authorList>
            <person name="Yin Z."/>
            <person name="Huang L."/>
        </authorList>
    </citation>
    <scope>NUCLEOTIDE SEQUENCE [LARGE SCALE GENOMIC DNA]</scope>
    <source>
        <strain evidence="6 7">YSFL</strain>
    </source>
</reference>
<dbReference type="InterPro" id="IPR019459">
    <property type="entry name" value="GRAB"/>
</dbReference>
<evidence type="ECO:0000256" key="1">
    <source>
        <dbReference type="ARBA" id="ARBA00004555"/>
    </source>
</evidence>
<dbReference type="EMBL" id="LJZO01000002">
    <property type="protein sequence ID" value="ROW03974.1"/>
    <property type="molecule type" value="Genomic_DNA"/>
</dbReference>
<sequence length="627" mass="69627">MSSSTIWIGVSASAKSTPFSKAFSSNAIRFEAQVSQLTMSSAAPQDAIASQAQAQASGSKKKKNKKNKPKKNLDTLDSSNDGAGTAGPEPSPRDGDSNNNQNNSNNLSAEDEPDTPVTESSDTRKENQKPPRSSSSSTTTATEPQANGHVRAPSGNSHPIPSDTPSAAPSSAKDPSAKLEAMSDEREALRTEVEQLRKQLETLQESHSSEITSLKSNLEETEAAREQAEEQYQTLLGRVEKIKETLGDRLKRDRAALEEANQRIEELEAQNEELQKGGSSSEEEVTRLRDELQESNRELTTLRSRSNLSQQNWLKEKDDMARQVQHFRNELESTSSAMGEWEAIAMEERQVRETLAEKAMDLEEQLASVREAYEKAAEERDGSLQTIDGLQRVLQEIQDARRKELRDLVESSEEQLQEMKKRVEEADKKAAEAEEAKERLSKELERTAPFEKEVREKNLLIGKLRHEGIILNDHLTKALRYLKKTKPDEQVDRQIITNYLLQFLSLDRSDPKRFQILQVIAGYLAWTEEQKEQAGLARPGASHNTLRLPASPFHRTPSTPSLHTDFFSEQTSTSGKESLADLWAGFLERSAEEGRQAEITGTDSRKGSVSSSTGTGITITKPDGGKG</sequence>
<evidence type="ECO:0000256" key="4">
    <source>
        <dbReference type="SAM" id="MobiDB-lite"/>
    </source>
</evidence>
<dbReference type="PANTHER" id="PTHR18921">
    <property type="entry name" value="MYOSIN HEAVY CHAIN - RELATED"/>
    <property type="match status" value="1"/>
</dbReference>
<accession>A0A423WKN6</accession>
<dbReference type="OrthoDB" id="425925at2759"/>
<dbReference type="STRING" id="252740.A0A423WKN6"/>
<feature type="region of interest" description="Disordered" evidence="4">
    <location>
        <begin position="262"/>
        <end position="304"/>
    </location>
</feature>
<feature type="compositionally biased region" description="Low complexity" evidence="4">
    <location>
        <begin position="97"/>
        <end position="108"/>
    </location>
</feature>
<feature type="compositionally biased region" description="Basic residues" evidence="4">
    <location>
        <begin position="59"/>
        <end position="70"/>
    </location>
</feature>
<feature type="compositionally biased region" description="Basic and acidic residues" evidence="4">
    <location>
        <begin position="284"/>
        <end position="297"/>
    </location>
</feature>